<organism evidence="2 3">
    <name type="scientific">Muraenolepis orangiensis</name>
    <name type="common">Patagonian moray cod</name>
    <dbReference type="NCBI Taxonomy" id="630683"/>
    <lineage>
        <taxon>Eukaryota</taxon>
        <taxon>Metazoa</taxon>
        <taxon>Chordata</taxon>
        <taxon>Craniata</taxon>
        <taxon>Vertebrata</taxon>
        <taxon>Euteleostomi</taxon>
        <taxon>Actinopterygii</taxon>
        <taxon>Neopterygii</taxon>
        <taxon>Teleostei</taxon>
        <taxon>Neoteleostei</taxon>
        <taxon>Acanthomorphata</taxon>
        <taxon>Zeiogadaria</taxon>
        <taxon>Gadariae</taxon>
        <taxon>Gadiformes</taxon>
        <taxon>Muraenolepidoidei</taxon>
        <taxon>Muraenolepididae</taxon>
        <taxon>Muraenolepis</taxon>
    </lineage>
</organism>
<reference evidence="2" key="1">
    <citation type="submission" date="2022-07" db="EMBL/GenBank/DDBJ databases">
        <title>Chromosome-level genome of Muraenolepis orangiensis.</title>
        <authorList>
            <person name="Kim J."/>
        </authorList>
    </citation>
    <scope>NUCLEOTIDE SEQUENCE</scope>
    <source>
        <strain evidence="2">KU_S4_2022</strain>
        <tissue evidence="2">Muscle</tissue>
    </source>
</reference>
<feature type="compositionally biased region" description="Polar residues" evidence="1">
    <location>
        <begin position="13"/>
        <end position="23"/>
    </location>
</feature>
<accession>A0A9Q0DSF9</accession>
<protein>
    <submittedName>
        <fullName evidence="2">Uncharacterized protein</fullName>
    </submittedName>
</protein>
<evidence type="ECO:0000313" key="2">
    <source>
        <dbReference type="EMBL" id="KAJ3594045.1"/>
    </source>
</evidence>
<name>A0A9Q0DSF9_9TELE</name>
<dbReference type="AlphaFoldDB" id="A0A9Q0DSF9"/>
<evidence type="ECO:0000256" key="1">
    <source>
        <dbReference type="SAM" id="MobiDB-lite"/>
    </source>
</evidence>
<proteinExistence type="predicted"/>
<comment type="caution">
    <text evidence="2">The sequence shown here is derived from an EMBL/GenBank/DDBJ whole genome shotgun (WGS) entry which is preliminary data.</text>
</comment>
<feature type="region of interest" description="Disordered" evidence="1">
    <location>
        <begin position="1"/>
        <end position="25"/>
    </location>
</feature>
<sequence length="213" mass="23286">MTATSGVGHRTEPQCSGNTTGSPLRSARVKARLEDFLNTQLFESRNTGRPFGLQTEPSLFSNQRERRAPCVGSEDATDVRCLTLQNILFCGGRRLAVSSEPPPDGTSGLKFKSMWPLYQLQIRGCGGPLTEVLWSLTAPQPSSEDPLPPRLRGCRMIGRAVFSSSSSSILGRYVLRRLALANEPRVGSTPCVILTEQKNSPAIKPNRRITDKS</sequence>
<dbReference type="Proteomes" id="UP001148018">
    <property type="component" value="Unassembled WGS sequence"/>
</dbReference>
<dbReference type="EMBL" id="JANIIK010000112">
    <property type="protein sequence ID" value="KAJ3594045.1"/>
    <property type="molecule type" value="Genomic_DNA"/>
</dbReference>
<keyword evidence="3" id="KW-1185">Reference proteome</keyword>
<evidence type="ECO:0000313" key="3">
    <source>
        <dbReference type="Proteomes" id="UP001148018"/>
    </source>
</evidence>
<gene>
    <name evidence="2" type="ORF">NHX12_006377</name>
</gene>